<keyword evidence="2" id="KW-1185">Reference proteome</keyword>
<sequence length="63" mass="6823">MSNTSKQTAVVSTKNEKSLAEKIVESMVASFSIEGITISPEQAAAVLKKRVSIEQTSKAVRRK</sequence>
<gene>
    <name evidence="1" type="ORF">HGH91_10590</name>
</gene>
<name>A0A847SJX2_9BACT</name>
<dbReference type="Proteomes" id="UP000552864">
    <property type="component" value="Unassembled WGS sequence"/>
</dbReference>
<protein>
    <submittedName>
        <fullName evidence="1">Uncharacterized protein</fullName>
    </submittedName>
</protein>
<evidence type="ECO:0000313" key="2">
    <source>
        <dbReference type="Proteomes" id="UP000552864"/>
    </source>
</evidence>
<dbReference type="AlphaFoldDB" id="A0A847SJX2"/>
<proteinExistence type="predicted"/>
<evidence type="ECO:0000313" key="1">
    <source>
        <dbReference type="EMBL" id="NLR79077.1"/>
    </source>
</evidence>
<organism evidence="1 2">
    <name type="scientific">Chitinophaga eiseniae</name>
    <dbReference type="NCBI Taxonomy" id="634771"/>
    <lineage>
        <taxon>Bacteria</taxon>
        <taxon>Pseudomonadati</taxon>
        <taxon>Bacteroidota</taxon>
        <taxon>Chitinophagia</taxon>
        <taxon>Chitinophagales</taxon>
        <taxon>Chitinophagaceae</taxon>
        <taxon>Chitinophaga</taxon>
    </lineage>
</organism>
<reference evidence="1 2" key="1">
    <citation type="submission" date="2020-04" db="EMBL/GenBank/DDBJ databases">
        <authorList>
            <person name="Yin C."/>
        </authorList>
    </citation>
    <scope>NUCLEOTIDE SEQUENCE [LARGE SCALE GENOMIC DNA]</scope>
    <source>
        <strain evidence="1 2">Ak56</strain>
    </source>
</reference>
<comment type="caution">
    <text evidence="1">The sequence shown here is derived from an EMBL/GenBank/DDBJ whole genome shotgun (WGS) entry which is preliminary data.</text>
</comment>
<accession>A0A847SJX2</accession>
<dbReference type="EMBL" id="JABAHZ010000002">
    <property type="protein sequence ID" value="NLR79077.1"/>
    <property type="molecule type" value="Genomic_DNA"/>
</dbReference>
<dbReference type="RefSeq" id="WP_168738418.1">
    <property type="nucleotide sequence ID" value="NZ_JABAHZ010000002.1"/>
</dbReference>